<evidence type="ECO:0000313" key="2">
    <source>
        <dbReference type="EMBL" id="OHA96287.1"/>
    </source>
</evidence>
<feature type="transmembrane region" description="Helical" evidence="1">
    <location>
        <begin position="6"/>
        <end position="25"/>
    </location>
</feature>
<gene>
    <name evidence="2" type="ORF">A3D49_00075</name>
</gene>
<dbReference type="Gene3D" id="2.60.40.10">
    <property type="entry name" value="Immunoglobulins"/>
    <property type="match status" value="1"/>
</dbReference>
<evidence type="ECO:0000313" key="3">
    <source>
        <dbReference type="Proteomes" id="UP000177279"/>
    </source>
</evidence>
<dbReference type="EMBL" id="MHVS01000005">
    <property type="protein sequence ID" value="OHA96287.1"/>
    <property type="molecule type" value="Genomic_DNA"/>
</dbReference>
<keyword evidence="1" id="KW-1133">Transmembrane helix</keyword>
<keyword evidence="1" id="KW-0472">Membrane</keyword>
<accession>A0A1G2TG57</accession>
<dbReference type="Proteomes" id="UP000177279">
    <property type="component" value="Unassembled WGS sequence"/>
</dbReference>
<sequence>MKIDFSVRQWIIAALSVLLVLYILFQARFIIFGPQISIESPSDAEVLGSAVIMARGHASNISMITLNDRRIFTDERGAWEEKLLASPGVSIMTVRVRDRFGRENEKSVRVIYNP</sequence>
<reference evidence="2 3" key="1">
    <citation type="journal article" date="2016" name="Nat. Commun.">
        <title>Thousands of microbial genomes shed light on interconnected biogeochemical processes in an aquifer system.</title>
        <authorList>
            <person name="Anantharaman K."/>
            <person name="Brown C.T."/>
            <person name="Hug L.A."/>
            <person name="Sharon I."/>
            <person name="Castelle C.J."/>
            <person name="Probst A.J."/>
            <person name="Thomas B.C."/>
            <person name="Singh A."/>
            <person name="Wilkins M.J."/>
            <person name="Karaoz U."/>
            <person name="Brodie E.L."/>
            <person name="Williams K.H."/>
            <person name="Hubbard S.S."/>
            <person name="Banfield J.F."/>
        </authorList>
    </citation>
    <scope>NUCLEOTIDE SEQUENCE [LARGE SCALE GENOMIC DNA]</scope>
</reference>
<name>A0A1G2TG57_9BACT</name>
<comment type="caution">
    <text evidence="2">The sequence shown here is derived from an EMBL/GenBank/DDBJ whole genome shotgun (WGS) entry which is preliminary data.</text>
</comment>
<protein>
    <submittedName>
        <fullName evidence="2">Uncharacterized protein</fullName>
    </submittedName>
</protein>
<organism evidence="2 3">
    <name type="scientific">Candidatus Zambryskibacteria bacterium RIFCSPHIGHO2_02_FULL_43_37</name>
    <dbReference type="NCBI Taxonomy" id="1802749"/>
    <lineage>
        <taxon>Bacteria</taxon>
        <taxon>Candidatus Zambryskiibacteriota</taxon>
    </lineage>
</organism>
<proteinExistence type="predicted"/>
<evidence type="ECO:0000256" key="1">
    <source>
        <dbReference type="SAM" id="Phobius"/>
    </source>
</evidence>
<dbReference type="InterPro" id="IPR013783">
    <property type="entry name" value="Ig-like_fold"/>
</dbReference>
<keyword evidence="1" id="KW-0812">Transmembrane</keyword>
<dbReference type="AlphaFoldDB" id="A0A1G2TG57"/>